<evidence type="ECO:0000259" key="8">
    <source>
        <dbReference type="Pfam" id="PF01435"/>
    </source>
</evidence>
<name>A0ABV9JLI5_9GAMM</name>
<proteinExistence type="inferred from homology"/>
<dbReference type="Pfam" id="PF01435">
    <property type="entry name" value="Peptidase_M48"/>
    <property type="match status" value="1"/>
</dbReference>
<keyword evidence="2" id="KW-0479">Metal-binding</keyword>
<evidence type="ECO:0000256" key="1">
    <source>
        <dbReference type="ARBA" id="ARBA00022670"/>
    </source>
</evidence>
<evidence type="ECO:0000256" key="3">
    <source>
        <dbReference type="ARBA" id="ARBA00022801"/>
    </source>
</evidence>
<comment type="caution">
    <text evidence="9">The sequence shown here is derived from an EMBL/GenBank/DDBJ whole genome shotgun (WGS) entry which is preliminary data.</text>
</comment>
<feature type="signal peptide" evidence="7">
    <location>
        <begin position="1"/>
        <end position="21"/>
    </location>
</feature>
<keyword evidence="7" id="KW-0732">Signal</keyword>
<dbReference type="PROSITE" id="PS51257">
    <property type="entry name" value="PROKAR_LIPOPROTEIN"/>
    <property type="match status" value="1"/>
</dbReference>
<accession>A0ABV9JLI5</accession>
<evidence type="ECO:0000256" key="7">
    <source>
        <dbReference type="SAM" id="SignalP"/>
    </source>
</evidence>
<evidence type="ECO:0000313" key="10">
    <source>
        <dbReference type="Proteomes" id="UP001595962"/>
    </source>
</evidence>
<dbReference type="InterPro" id="IPR051156">
    <property type="entry name" value="Mito/Outer_Membr_Metalloprot"/>
</dbReference>
<feature type="domain" description="Peptidase M48" evidence="8">
    <location>
        <begin position="60"/>
        <end position="243"/>
    </location>
</feature>
<evidence type="ECO:0000256" key="5">
    <source>
        <dbReference type="ARBA" id="ARBA00023049"/>
    </source>
</evidence>
<gene>
    <name evidence="9" type="ORF">ACFO3I_08845</name>
</gene>
<dbReference type="EMBL" id="JBHSGB010000006">
    <property type="protein sequence ID" value="MFC4655118.1"/>
    <property type="molecule type" value="Genomic_DNA"/>
</dbReference>
<dbReference type="Gene3D" id="3.30.2010.10">
    <property type="entry name" value="Metalloproteases ('zincins'), catalytic domain"/>
    <property type="match status" value="1"/>
</dbReference>
<reference evidence="10" key="1">
    <citation type="journal article" date="2019" name="Int. J. Syst. Evol. Microbiol.">
        <title>The Global Catalogue of Microorganisms (GCM) 10K type strain sequencing project: providing services to taxonomists for standard genome sequencing and annotation.</title>
        <authorList>
            <consortium name="The Broad Institute Genomics Platform"/>
            <consortium name="The Broad Institute Genome Sequencing Center for Infectious Disease"/>
            <person name="Wu L."/>
            <person name="Ma J."/>
        </authorList>
    </citation>
    <scope>NUCLEOTIDE SEQUENCE [LARGE SCALE GENOMIC DNA]</scope>
    <source>
        <strain evidence="10">DT28</strain>
    </source>
</reference>
<dbReference type="PANTHER" id="PTHR22726:SF24">
    <property type="entry name" value="M48 FAMILY METALLOPEPTIDASE"/>
    <property type="match status" value="1"/>
</dbReference>
<dbReference type="InterPro" id="IPR001915">
    <property type="entry name" value="Peptidase_M48"/>
</dbReference>
<evidence type="ECO:0000313" key="9">
    <source>
        <dbReference type="EMBL" id="MFC4655118.1"/>
    </source>
</evidence>
<keyword evidence="4 6" id="KW-0862">Zinc</keyword>
<sequence length="267" mass="28773">MRHFTYALLAVSVLLASCAHSPTGRRQLMLFDESKLSAMGSQTFEGMKKETPVSSNKKINQYVQCVANTLIKQTDAKWQQSPWEVVVFEDDQVNAFALPGGKIGVYTGLLLVAENQHQLAAVIGHEIAHVMAGHSNERLSSDQFIQTALTVADSALAATGSQYQQQLMTAFGVGAQIGVALPFSRTHESEADIIGLDLMAKAGFEPAQSVKLWQNMAAKGSGGTPQFLSSHPVPENRIKALDAHMAVAEGYFQQRRSQGALPACSKG</sequence>
<evidence type="ECO:0000256" key="4">
    <source>
        <dbReference type="ARBA" id="ARBA00022833"/>
    </source>
</evidence>
<keyword evidence="5 6" id="KW-0482">Metalloprotease</keyword>
<feature type="chain" id="PRO_5045180890" evidence="7">
    <location>
        <begin position="22"/>
        <end position="267"/>
    </location>
</feature>
<evidence type="ECO:0000256" key="2">
    <source>
        <dbReference type="ARBA" id="ARBA00022723"/>
    </source>
</evidence>
<dbReference type="PANTHER" id="PTHR22726">
    <property type="entry name" value="METALLOENDOPEPTIDASE OMA1"/>
    <property type="match status" value="1"/>
</dbReference>
<protein>
    <submittedName>
        <fullName evidence="9">M48 family metallopeptidase</fullName>
    </submittedName>
</protein>
<keyword evidence="10" id="KW-1185">Reference proteome</keyword>
<dbReference type="CDD" id="cd07331">
    <property type="entry name" value="M48C_Oma1_like"/>
    <property type="match status" value="1"/>
</dbReference>
<keyword evidence="1 6" id="KW-0645">Protease</keyword>
<organism evidence="9 10">
    <name type="scientific">Rheinheimera marina</name>
    <dbReference type="NCBI Taxonomy" id="1774958"/>
    <lineage>
        <taxon>Bacteria</taxon>
        <taxon>Pseudomonadati</taxon>
        <taxon>Pseudomonadota</taxon>
        <taxon>Gammaproteobacteria</taxon>
        <taxon>Chromatiales</taxon>
        <taxon>Chromatiaceae</taxon>
        <taxon>Rheinheimera</taxon>
    </lineage>
</organism>
<keyword evidence="3 6" id="KW-0378">Hydrolase</keyword>
<comment type="similarity">
    <text evidence="6">Belongs to the peptidase M48 family.</text>
</comment>
<comment type="cofactor">
    <cofactor evidence="6">
        <name>Zn(2+)</name>
        <dbReference type="ChEBI" id="CHEBI:29105"/>
    </cofactor>
    <text evidence="6">Binds 1 zinc ion per subunit.</text>
</comment>
<evidence type="ECO:0000256" key="6">
    <source>
        <dbReference type="RuleBase" id="RU003983"/>
    </source>
</evidence>
<dbReference type="Proteomes" id="UP001595962">
    <property type="component" value="Unassembled WGS sequence"/>
</dbReference>
<dbReference type="RefSeq" id="WP_377333432.1">
    <property type="nucleotide sequence ID" value="NZ_JBHSGB010000006.1"/>
</dbReference>